<accession>A0AAD6S3P1</accession>
<comment type="caution">
    <text evidence="1">The sequence shown here is derived from an EMBL/GenBank/DDBJ whole genome shotgun (WGS) entry which is preliminary data.</text>
</comment>
<organism evidence="1 2">
    <name type="scientific">Mycena alexandri</name>
    <dbReference type="NCBI Taxonomy" id="1745969"/>
    <lineage>
        <taxon>Eukaryota</taxon>
        <taxon>Fungi</taxon>
        <taxon>Dikarya</taxon>
        <taxon>Basidiomycota</taxon>
        <taxon>Agaricomycotina</taxon>
        <taxon>Agaricomycetes</taxon>
        <taxon>Agaricomycetidae</taxon>
        <taxon>Agaricales</taxon>
        <taxon>Marasmiineae</taxon>
        <taxon>Mycenaceae</taxon>
        <taxon>Mycena</taxon>
    </lineage>
</organism>
<evidence type="ECO:0000313" key="2">
    <source>
        <dbReference type="Proteomes" id="UP001218188"/>
    </source>
</evidence>
<gene>
    <name evidence="1" type="ORF">C8F04DRAFT_1197204</name>
</gene>
<name>A0AAD6S3P1_9AGAR</name>
<reference evidence="1" key="1">
    <citation type="submission" date="2023-03" db="EMBL/GenBank/DDBJ databases">
        <title>Massive genome expansion in bonnet fungi (Mycena s.s.) driven by repeated elements and novel gene families across ecological guilds.</title>
        <authorList>
            <consortium name="Lawrence Berkeley National Laboratory"/>
            <person name="Harder C.B."/>
            <person name="Miyauchi S."/>
            <person name="Viragh M."/>
            <person name="Kuo A."/>
            <person name="Thoen E."/>
            <person name="Andreopoulos B."/>
            <person name="Lu D."/>
            <person name="Skrede I."/>
            <person name="Drula E."/>
            <person name="Henrissat B."/>
            <person name="Morin E."/>
            <person name="Kohler A."/>
            <person name="Barry K."/>
            <person name="LaButti K."/>
            <person name="Morin E."/>
            <person name="Salamov A."/>
            <person name="Lipzen A."/>
            <person name="Mereny Z."/>
            <person name="Hegedus B."/>
            <person name="Baldrian P."/>
            <person name="Stursova M."/>
            <person name="Weitz H."/>
            <person name="Taylor A."/>
            <person name="Grigoriev I.V."/>
            <person name="Nagy L.G."/>
            <person name="Martin F."/>
            <person name="Kauserud H."/>
        </authorList>
    </citation>
    <scope>NUCLEOTIDE SEQUENCE</scope>
    <source>
        <strain evidence="1">CBHHK200</strain>
    </source>
</reference>
<sequence length="158" mass="18111">MTLGEASAEKQKDFSPLSQLLPCRQICPHRQMAIRAMNKTVTSNRFKLSISPTPRHRGKYIPQPSHLTDLNPNFNRIDRESSQRYPSNPNKPSLPAVQLYRVQGFGQLVNPEKGRHHTHKPFKSTQIFACGLESYRVNGFDLFVRSNKGVYGRFNETQ</sequence>
<dbReference type="Proteomes" id="UP001218188">
    <property type="component" value="Unassembled WGS sequence"/>
</dbReference>
<protein>
    <submittedName>
        <fullName evidence="1">Uncharacterized protein</fullName>
    </submittedName>
</protein>
<dbReference type="EMBL" id="JARJCM010000278">
    <property type="protein sequence ID" value="KAJ7019967.1"/>
    <property type="molecule type" value="Genomic_DNA"/>
</dbReference>
<keyword evidence="2" id="KW-1185">Reference proteome</keyword>
<dbReference type="AlphaFoldDB" id="A0AAD6S3P1"/>
<proteinExistence type="predicted"/>
<evidence type="ECO:0000313" key="1">
    <source>
        <dbReference type="EMBL" id="KAJ7019967.1"/>
    </source>
</evidence>